<sequence length="162" mass="19361">MVVEDLKKMKRIVNLINFIPLVFLLFFLFSVLFFKNTVLLILVWAFVGLTLLVPMLFCFSGLERYIKDYMLTAMAEKGINEHIESLEKASRFSDKELNGWLNENIKYKDLYDFSSFYTLSYDALRVEIENRLKIYKDKTFKYPPKNSVYNFFEKLFTKLHLI</sequence>
<reference evidence="2 3" key="1">
    <citation type="journal article" date="2016" name="Nat. Commun.">
        <title>Thousands of microbial genomes shed light on interconnected biogeochemical processes in an aquifer system.</title>
        <authorList>
            <person name="Anantharaman K."/>
            <person name="Brown C.T."/>
            <person name="Hug L.A."/>
            <person name="Sharon I."/>
            <person name="Castelle C.J."/>
            <person name="Probst A.J."/>
            <person name="Thomas B.C."/>
            <person name="Singh A."/>
            <person name="Wilkins M.J."/>
            <person name="Karaoz U."/>
            <person name="Brodie E.L."/>
            <person name="Williams K.H."/>
            <person name="Hubbard S.S."/>
            <person name="Banfield J.F."/>
        </authorList>
    </citation>
    <scope>NUCLEOTIDE SEQUENCE [LARGE SCALE GENOMIC DNA]</scope>
</reference>
<dbReference type="EMBL" id="MFGO01000012">
    <property type="protein sequence ID" value="OGF41240.1"/>
    <property type="molecule type" value="Genomic_DNA"/>
</dbReference>
<organism evidence="2 3">
    <name type="scientific">Candidatus Falkowbacteria bacterium RIFOXYD2_FULL_34_120</name>
    <dbReference type="NCBI Taxonomy" id="1798007"/>
    <lineage>
        <taxon>Bacteria</taxon>
        <taxon>Candidatus Falkowiibacteriota</taxon>
    </lineage>
</organism>
<keyword evidence="1" id="KW-0812">Transmembrane</keyword>
<feature type="transmembrane region" description="Helical" evidence="1">
    <location>
        <begin position="12"/>
        <end position="33"/>
    </location>
</feature>
<dbReference type="Proteomes" id="UP000177579">
    <property type="component" value="Unassembled WGS sequence"/>
</dbReference>
<dbReference type="AlphaFoldDB" id="A0A1F5TQK4"/>
<keyword evidence="1" id="KW-1133">Transmembrane helix</keyword>
<evidence type="ECO:0000256" key="1">
    <source>
        <dbReference type="SAM" id="Phobius"/>
    </source>
</evidence>
<keyword evidence="1" id="KW-0472">Membrane</keyword>
<comment type="caution">
    <text evidence="2">The sequence shown here is derived from an EMBL/GenBank/DDBJ whole genome shotgun (WGS) entry which is preliminary data.</text>
</comment>
<evidence type="ECO:0000313" key="3">
    <source>
        <dbReference type="Proteomes" id="UP000177579"/>
    </source>
</evidence>
<accession>A0A1F5TQK4</accession>
<gene>
    <name evidence="2" type="ORF">A2531_01070</name>
</gene>
<name>A0A1F5TQK4_9BACT</name>
<protein>
    <submittedName>
        <fullName evidence="2">Uncharacterized protein</fullName>
    </submittedName>
</protein>
<proteinExistence type="predicted"/>
<feature type="transmembrane region" description="Helical" evidence="1">
    <location>
        <begin position="39"/>
        <end position="62"/>
    </location>
</feature>
<evidence type="ECO:0000313" key="2">
    <source>
        <dbReference type="EMBL" id="OGF41240.1"/>
    </source>
</evidence>